<dbReference type="OrthoDB" id="9795928at2"/>
<keyword evidence="4 10" id="KW-0812">Transmembrane</keyword>
<dbReference type="Gene3D" id="2.40.170.20">
    <property type="entry name" value="TonB-dependent receptor, beta-barrel domain"/>
    <property type="match status" value="1"/>
</dbReference>
<dbReference type="GO" id="GO:0044718">
    <property type="term" value="P:siderophore transmembrane transport"/>
    <property type="evidence" value="ECO:0007669"/>
    <property type="project" value="TreeGrafter"/>
</dbReference>
<evidence type="ECO:0000256" key="6">
    <source>
        <dbReference type="ARBA" id="ARBA00023077"/>
    </source>
</evidence>
<dbReference type="PANTHER" id="PTHR30069:SF29">
    <property type="entry name" value="HEMOGLOBIN AND HEMOGLOBIN-HAPTOGLOBIN-BINDING PROTEIN 1-RELATED"/>
    <property type="match status" value="1"/>
</dbReference>
<evidence type="ECO:0000256" key="5">
    <source>
        <dbReference type="ARBA" id="ARBA00022729"/>
    </source>
</evidence>
<dbReference type="PANTHER" id="PTHR30069">
    <property type="entry name" value="TONB-DEPENDENT OUTER MEMBRANE RECEPTOR"/>
    <property type="match status" value="1"/>
</dbReference>
<dbReference type="AlphaFoldDB" id="A0A5B7X1U6"/>
<dbReference type="Proteomes" id="UP000309016">
    <property type="component" value="Chromosome"/>
</dbReference>
<dbReference type="GO" id="GO:0009279">
    <property type="term" value="C:cell outer membrane"/>
    <property type="evidence" value="ECO:0007669"/>
    <property type="project" value="UniProtKB-SubCell"/>
</dbReference>
<sequence>MNISAYSSIIDNYIFFEAAGQQHESGMELWEYRQTTARFSGLEFEIKHSWLRDNNLETSLNGTMVRGIDNNAGRPLAFIPPDNLNLSLDYYTLEDRSLHLHSRLRMINRQNRTGINEEETPGYSLLNIGINKTWFTGRTTIEGGLTLQNALNKNYVDHMSILRAFNVPSPGRNLMLNLRYTF</sequence>
<keyword evidence="6" id="KW-0798">TonB box</keyword>
<keyword evidence="7 10" id="KW-0472">Membrane</keyword>
<evidence type="ECO:0000259" key="11">
    <source>
        <dbReference type="Pfam" id="PF00593"/>
    </source>
</evidence>
<protein>
    <submittedName>
        <fullName evidence="12">TonB-dependent receptor</fullName>
    </submittedName>
</protein>
<keyword evidence="9 10" id="KW-0998">Cell outer membrane</keyword>
<dbReference type="InterPro" id="IPR000531">
    <property type="entry name" value="Beta-barrel_TonB"/>
</dbReference>
<dbReference type="GO" id="GO:0015344">
    <property type="term" value="F:siderophore uptake transmembrane transporter activity"/>
    <property type="evidence" value="ECO:0007669"/>
    <property type="project" value="TreeGrafter"/>
</dbReference>
<keyword evidence="13" id="KW-1185">Reference proteome</keyword>
<feature type="domain" description="TonB-dependent receptor-like beta-barrel" evidence="11">
    <location>
        <begin position="2"/>
        <end position="134"/>
    </location>
</feature>
<dbReference type="Pfam" id="PF00593">
    <property type="entry name" value="TonB_dep_Rec_b-barrel"/>
    <property type="match status" value="1"/>
</dbReference>
<dbReference type="EMBL" id="CP040812">
    <property type="protein sequence ID" value="QCY69476.1"/>
    <property type="molecule type" value="Genomic_DNA"/>
</dbReference>
<evidence type="ECO:0000313" key="13">
    <source>
        <dbReference type="Proteomes" id="UP000309016"/>
    </source>
</evidence>
<reference evidence="12 13" key="1">
    <citation type="submission" date="2019-06" db="EMBL/GenBank/DDBJ databases">
        <title>Complete genome sequence of Antarcticibacterium flavum KCTC 52984T from an Antarctic marine sediment.</title>
        <authorList>
            <person name="Lee Y.M."/>
            <person name="Shin S.C."/>
        </authorList>
    </citation>
    <scope>NUCLEOTIDE SEQUENCE [LARGE SCALE GENOMIC DNA]</scope>
    <source>
        <strain evidence="12 13">KCTC 52984</strain>
    </source>
</reference>
<dbReference type="RefSeq" id="WP_139066043.1">
    <property type="nucleotide sequence ID" value="NZ_CP040812.1"/>
</dbReference>
<gene>
    <name evidence="12" type="ORF">FHG64_08780</name>
</gene>
<keyword evidence="2 10" id="KW-0813">Transport</keyword>
<name>A0A5B7X1U6_9FLAO</name>
<dbReference type="InterPro" id="IPR039426">
    <property type="entry name" value="TonB-dep_rcpt-like"/>
</dbReference>
<comment type="subcellular location">
    <subcellularLocation>
        <location evidence="1 10">Cell outer membrane</location>
        <topology evidence="1 10">Multi-pass membrane protein</topology>
    </subcellularLocation>
</comment>
<keyword evidence="8 12" id="KW-0675">Receptor</keyword>
<evidence type="ECO:0000256" key="10">
    <source>
        <dbReference type="PROSITE-ProRule" id="PRU01360"/>
    </source>
</evidence>
<evidence type="ECO:0000256" key="7">
    <source>
        <dbReference type="ARBA" id="ARBA00023136"/>
    </source>
</evidence>
<dbReference type="KEGG" id="afla:FHG64_08780"/>
<evidence type="ECO:0000256" key="2">
    <source>
        <dbReference type="ARBA" id="ARBA00022448"/>
    </source>
</evidence>
<accession>A0A5B7X1U6</accession>
<evidence type="ECO:0000256" key="9">
    <source>
        <dbReference type="ARBA" id="ARBA00023237"/>
    </source>
</evidence>
<proteinExistence type="inferred from homology"/>
<dbReference type="SUPFAM" id="SSF56935">
    <property type="entry name" value="Porins"/>
    <property type="match status" value="1"/>
</dbReference>
<evidence type="ECO:0000256" key="1">
    <source>
        <dbReference type="ARBA" id="ARBA00004571"/>
    </source>
</evidence>
<evidence type="ECO:0000256" key="3">
    <source>
        <dbReference type="ARBA" id="ARBA00022452"/>
    </source>
</evidence>
<evidence type="ECO:0000256" key="4">
    <source>
        <dbReference type="ARBA" id="ARBA00022692"/>
    </source>
</evidence>
<evidence type="ECO:0000256" key="8">
    <source>
        <dbReference type="ARBA" id="ARBA00023170"/>
    </source>
</evidence>
<keyword evidence="5" id="KW-0732">Signal</keyword>
<keyword evidence="3 10" id="KW-1134">Transmembrane beta strand</keyword>
<dbReference type="InterPro" id="IPR036942">
    <property type="entry name" value="Beta-barrel_TonB_sf"/>
</dbReference>
<dbReference type="PROSITE" id="PS52016">
    <property type="entry name" value="TONB_DEPENDENT_REC_3"/>
    <property type="match status" value="1"/>
</dbReference>
<organism evidence="12 13">
    <name type="scientific">Antarcticibacterium flavum</name>
    <dbReference type="NCBI Taxonomy" id="2058175"/>
    <lineage>
        <taxon>Bacteria</taxon>
        <taxon>Pseudomonadati</taxon>
        <taxon>Bacteroidota</taxon>
        <taxon>Flavobacteriia</taxon>
        <taxon>Flavobacteriales</taxon>
        <taxon>Flavobacteriaceae</taxon>
        <taxon>Antarcticibacterium</taxon>
    </lineage>
</organism>
<comment type="similarity">
    <text evidence="10">Belongs to the TonB-dependent receptor family.</text>
</comment>
<evidence type="ECO:0000313" key="12">
    <source>
        <dbReference type="EMBL" id="QCY69476.1"/>
    </source>
</evidence>